<dbReference type="AlphaFoldDB" id="A0AAU8HCE7"/>
<gene>
    <name evidence="2" type="ORF">ABUL08_27850</name>
    <name evidence="1" type="ORF">VK199_27765</name>
</gene>
<organism evidence="2">
    <name type="scientific">Micromonospora sp. CCTCC AA 2012012</name>
    <dbReference type="NCBI Taxonomy" id="3111921"/>
    <lineage>
        <taxon>Bacteria</taxon>
        <taxon>Bacillati</taxon>
        <taxon>Actinomycetota</taxon>
        <taxon>Actinomycetes</taxon>
        <taxon>Micromonosporales</taxon>
        <taxon>Micromonosporaceae</taxon>
        <taxon>Micromonospora</taxon>
    </lineage>
</organism>
<evidence type="ECO:0000313" key="2">
    <source>
        <dbReference type="EMBL" id="XCH74038.1"/>
    </source>
</evidence>
<name>A0AAU8HCE7_9ACTN</name>
<dbReference type="EMBL" id="CP159342">
    <property type="protein sequence ID" value="XCH74038.1"/>
    <property type="molecule type" value="Genomic_DNA"/>
</dbReference>
<evidence type="ECO:0000313" key="1">
    <source>
        <dbReference type="EMBL" id="XBP93340.1"/>
    </source>
</evidence>
<reference evidence="1" key="1">
    <citation type="submission" date="2024-01" db="EMBL/GenBank/DDBJ databases">
        <title>The genome sequence of Micromonospora mangrovi CCTCC AA 2012012.</title>
        <authorList>
            <person name="Gao J."/>
        </authorList>
    </citation>
    <scope>NUCLEOTIDE SEQUENCE</scope>
    <source>
        <strain evidence="1">CCTCC AA 2012012</strain>
    </source>
</reference>
<sequence length="130" mass="14461">MAKIINLRAPESMRLHDLPEREIEKYVTEQADRILSVLPEEIRPAGVNTVVIDALRPGTAADPGVWAEWSRACCGHRSRIEDFEEPVLQEWTADGSLTHIDARGQHVESQLRHTTLEYPDMHQAGGAGAA</sequence>
<reference evidence="2" key="2">
    <citation type="submission" date="2024-06" db="EMBL/GenBank/DDBJ databases">
        <title>Micromonospora mangrovi CCTCC AA 2012012 genome sequences.</title>
        <authorList>
            <person name="Gao J."/>
        </authorList>
    </citation>
    <scope>NUCLEOTIDE SEQUENCE</scope>
    <source>
        <strain evidence="2">CCTCC AA 2012012</strain>
    </source>
</reference>
<accession>A0AAU8HCE7</accession>
<proteinExistence type="predicted"/>
<dbReference type="EMBL" id="CP157762">
    <property type="protein sequence ID" value="XBP93340.1"/>
    <property type="molecule type" value="Genomic_DNA"/>
</dbReference>
<protein>
    <submittedName>
        <fullName evidence="2">Uncharacterized protein</fullName>
    </submittedName>
</protein>
<dbReference type="RefSeq" id="WP_350932989.1">
    <property type="nucleotide sequence ID" value="NZ_CP157762.1"/>
</dbReference>